<sequence>MTIELPVLRLGLAGFSAQQQEALGAALSDASGHLRWEISAFEEADAWWVNGARTHLVAEGTIRVRAAAPGSRAVQLHLPDIDRPIAFALPLVASALEPGYSFDPKSPESIAAILAEFEGWLAPITAQFCLASEIVENQSALGRGVYDFGVGGRLLAVVDMHGEVGVLPGLDPNEFENAEWHPRTTRARVPDNFIRTTLSQLMWHYSVRTQRDLLPRHYRTGLLYFRRPPRLPARLLQDTHLLLMRELATAPASFEALRMRTGMAAPQLAHALAALYFVGSITSNPKRATPSPVRRDDTEGSLYSQLPSGLDSVSPAEPPRLPPMQDFTAPAPIGPR</sequence>
<evidence type="ECO:0000313" key="2">
    <source>
        <dbReference type="EMBL" id="MBG9389953.1"/>
    </source>
</evidence>
<protein>
    <submittedName>
        <fullName evidence="2">Uncharacterized protein</fullName>
    </submittedName>
</protein>
<name>A0A931H7I6_9BURK</name>
<feature type="region of interest" description="Disordered" evidence="1">
    <location>
        <begin position="286"/>
        <end position="336"/>
    </location>
</feature>
<accession>A0A931H7I6</accession>
<comment type="caution">
    <text evidence="2">The sequence shown here is derived from an EMBL/GenBank/DDBJ whole genome shotgun (WGS) entry which is preliminary data.</text>
</comment>
<evidence type="ECO:0000313" key="3">
    <source>
        <dbReference type="Proteomes" id="UP000651050"/>
    </source>
</evidence>
<evidence type="ECO:0000256" key="1">
    <source>
        <dbReference type="SAM" id="MobiDB-lite"/>
    </source>
</evidence>
<dbReference type="EMBL" id="JADWYS010000001">
    <property type="protein sequence ID" value="MBG9389953.1"/>
    <property type="molecule type" value="Genomic_DNA"/>
</dbReference>
<dbReference type="Proteomes" id="UP000651050">
    <property type="component" value="Unassembled WGS sequence"/>
</dbReference>
<organism evidence="2 3">
    <name type="scientific">Caenimonas aquaedulcis</name>
    <dbReference type="NCBI Taxonomy" id="2793270"/>
    <lineage>
        <taxon>Bacteria</taxon>
        <taxon>Pseudomonadati</taxon>
        <taxon>Pseudomonadota</taxon>
        <taxon>Betaproteobacteria</taxon>
        <taxon>Burkholderiales</taxon>
        <taxon>Comamonadaceae</taxon>
        <taxon>Caenimonas</taxon>
    </lineage>
</organism>
<gene>
    <name evidence="2" type="ORF">I5803_18120</name>
</gene>
<keyword evidence="3" id="KW-1185">Reference proteome</keyword>
<reference evidence="2" key="1">
    <citation type="submission" date="2020-11" db="EMBL/GenBank/DDBJ databases">
        <title>Bacterial whole genome sequence for Caenimonas sp. DR4.4.</title>
        <authorList>
            <person name="Le V."/>
            <person name="Ko S.-R."/>
            <person name="Ahn C.-Y."/>
            <person name="Oh H.-M."/>
        </authorList>
    </citation>
    <scope>NUCLEOTIDE SEQUENCE</scope>
    <source>
        <strain evidence="2">DR4.4</strain>
    </source>
</reference>
<dbReference type="RefSeq" id="WP_196987721.1">
    <property type="nucleotide sequence ID" value="NZ_JADWYS010000001.1"/>
</dbReference>
<proteinExistence type="predicted"/>
<dbReference type="AlphaFoldDB" id="A0A931H7I6"/>